<keyword evidence="4 9" id="KW-0349">Heme</keyword>
<dbReference type="GO" id="GO:0020037">
    <property type="term" value="F:heme binding"/>
    <property type="evidence" value="ECO:0007669"/>
    <property type="project" value="InterPro"/>
</dbReference>
<comment type="pathway">
    <text evidence="2">Secondary metabolite biosynthesis.</text>
</comment>
<dbReference type="InterPro" id="IPR002403">
    <property type="entry name" value="Cyt_P450_E_grp-IV"/>
</dbReference>
<dbReference type="PRINTS" id="PR00465">
    <property type="entry name" value="EP450IV"/>
</dbReference>
<comment type="similarity">
    <text evidence="3">Belongs to the cytochrome P450 family.</text>
</comment>
<dbReference type="InParanoid" id="E9E5C9"/>
<organism evidence="11">
    <name type="scientific">Metarhizium acridum (strain CQMa 102)</name>
    <dbReference type="NCBI Taxonomy" id="655827"/>
    <lineage>
        <taxon>Eukaryota</taxon>
        <taxon>Fungi</taxon>
        <taxon>Dikarya</taxon>
        <taxon>Ascomycota</taxon>
        <taxon>Pezizomycotina</taxon>
        <taxon>Sordariomycetes</taxon>
        <taxon>Hypocreomycetidae</taxon>
        <taxon>Hypocreales</taxon>
        <taxon>Clavicipitaceae</taxon>
        <taxon>Metarhizium</taxon>
    </lineage>
</organism>
<protein>
    <submittedName>
        <fullName evidence="10">Cytochrome P450 monooxygenase</fullName>
    </submittedName>
</protein>
<dbReference type="AlphaFoldDB" id="E9E5C9"/>
<evidence type="ECO:0000256" key="6">
    <source>
        <dbReference type="ARBA" id="ARBA00023002"/>
    </source>
</evidence>
<evidence type="ECO:0000256" key="3">
    <source>
        <dbReference type="ARBA" id="ARBA00010617"/>
    </source>
</evidence>
<accession>E9E5C9</accession>
<gene>
    <name evidence="10" type="ORF">MAC_05077</name>
</gene>
<evidence type="ECO:0000256" key="4">
    <source>
        <dbReference type="ARBA" id="ARBA00022617"/>
    </source>
</evidence>
<dbReference type="PANTHER" id="PTHR46206">
    <property type="entry name" value="CYTOCHROME P450"/>
    <property type="match status" value="1"/>
</dbReference>
<feature type="binding site" description="axial binding residue" evidence="9">
    <location>
        <position position="469"/>
    </location>
    <ligand>
        <name>heme</name>
        <dbReference type="ChEBI" id="CHEBI:30413"/>
    </ligand>
    <ligandPart>
        <name>Fe</name>
        <dbReference type="ChEBI" id="CHEBI:18248"/>
    </ligandPart>
</feature>
<dbReference type="InterPro" id="IPR036396">
    <property type="entry name" value="Cyt_P450_sf"/>
</dbReference>
<name>E9E5C9_METAQ</name>
<evidence type="ECO:0000313" key="11">
    <source>
        <dbReference type="Proteomes" id="UP000002499"/>
    </source>
</evidence>
<dbReference type="GO" id="GO:0016705">
    <property type="term" value="F:oxidoreductase activity, acting on paired donors, with incorporation or reduction of molecular oxygen"/>
    <property type="evidence" value="ECO:0007669"/>
    <property type="project" value="InterPro"/>
</dbReference>
<dbReference type="OMA" id="QNVARKP"/>
<keyword evidence="6" id="KW-0560">Oxidoreductase</keyword>
<dbReference type="GO" id="GO:0005506">
    <property type="term" value="F:iron ion binding"/>
    <property type="evidence" value="ECO:0007669"/>
    <property type="project" value="InterPro"/>
</dbReference>
<evidence type="ECO:0000256" key="2">
    <source>
        <dbReference type="ARBA" id="ARBA00005179"/>
    </source>
</evidence>
<evidence type="ECO:0000256" key="1">
    <source>
        <dbReference type="ARBA" id="ARBA00001971"/>
    </source>
</evidence>
<proteinExistence type="inferred from homology"/>
<keyword evidence="7 9" id="KW-0408">Iron</keyword>
<dbReference type="InterPro" id="IPR001128">
    <property type="entry name" value="Cyt_P450"/>
</dbReference>
<reference evidence="10 11" key="1">
    <citation type="journal article" date="2011" name="PLoS Genet.">
        <title>Genome sequencing and comparative transcriptomics of the model entomopathogenic fungi Metarhizium anisopliae and M. acridum.</title>
        <authorList>
            <person name="Gao Q."/>
            <person name="Jin K."/>
            <person name="Ying S.H."/>
            <person name="Zhang Y."/>
            <person name="Xiao G."/>
            <person name="Shang Y."/>
            <person name="Duan Z."/>
            <person name="Hu X."/>
            <person name="Xie X.Q."/>
            <person name="Zhou G."/>
            <person name="Peng G."/>
            <person name="Luo Z."/>
            <person name="Huang W."/>
            <person name="Wang B."/>
            <person name="Fang W."/>
            <person name="Wang S."/>
            <person name="Zhong Y."/>
            <person name="Ma L.J."/>
            <person name="St Leger R.J."/>
            <person name="Zhao G.P."/>
            <person name="Pei Y."/>
            <person name="Feng M.G."/>
            <person name="Xia Y."/>
            <person name="Wang C."/>
        </authorList>
    </citation>
    <scope>NUCLEOTIDE SEQUENCE [LARGE SCALE GENOMIC DNA]</scope>
    <source>
        <strain evidence="10 11">CQMa 102</strain>
    </source>
</reference>
<keyword evidence="8 10" id="KW-0503">Monooxygenase</keyword>
<keyword evidence="5 9" id="KW-0479">Metal-binding</keyword>
<evidence type="ECO:0000313" key="10">
    <source>
        <dbReference type="EMBL" id="EFY88812.1"/>
    </source>
</evidence>
<dbReference type="Gene3D" id="1.10.630.10">
    <property type="entry name" value="Cytochrome P450"/>
    <property type="match status" value="1"/>
</dbReference>
<dbReference type="EMBL" id="GL698506">
    <property type="protein sequence ID" value="EFY88812.1"/>
    <property type="molecule type" value="Genomic_DNA"/>
</dbReference>
<dbReference type="Pfam" id="PF00067">
    <property type="entry name" value="p450"/>
    <property type="match status" value="1"/>
</dbReference>
<dbReference type="CDD" id="cd11041">
    <property type="entry name" value="CYP503A1-like"/>
    <property type="match status" value="1"/>
</dbReference>
<dbReference type="Proteomes" id="UP000002499">
    <property type="component" value="Unassembled WGS sequence"/>
</dbReference>
<sequence>MAFQSLLGSIDPVSEPSSYHLHCARLWAYVLLALVALYFRMSRRAQQNADFTLANPPKWYELKIVRQIQFLFNGINELDKAREKAKGKPFRLLTNSREIIVLPPSYAEVLNAEDRLSFAKYFADEFDGDGKTPGLEPYTLIADPCKRVPKLVTKRLTRSLTAKDTIPIKMSSEASFAIEYNFGGSVNWQEVTIHQHLLDVIARMVSRLFWDGDEVCRDERWLQIMKEWSVNSVIAAFMINMAPSFARPLIRRFSPIVRRARDDYQAARRFIEPLINVRRQAREKARESGERVLAFDDIVDWIDSENEELTCDPVALQMVLNVAAVHTTAALLTNTISFLASDLSTLEPLRQELVAELRSNGCQTAALHNLKLLDSAIKESLRLKPPGVFGMHRAALQDMRLPNGMHIHKGDRVFVDIPHMRDPDIYESPDTYDVYRFYRMRCQPDQALKAPLVQTSPEHLAFGHGAQACPGRFFAAILSKVVLSHLLLKYDWKLAPDSDLTSLAIGLTKRINPKLKLLFRRRDEEFELR</sequence>
<evidence type="ECO:0000256" key="5">
    <source>
        <dbReference type="ARBA" id="ARBA00022723"/>
    </source>
</evidence>
<evidence type="ECO:0000256" key="7">
    <source>
        <dbReference type="ARBA" id="ARBA00023004"/>
    </source>
</evidence>
<dbReference type="eggNOG" id="KOG0156">
    <property type="taxonomic scope" value="Eukaryota"/>
</dbReference>
<dbReference type="SUPFAM" id="SSF48264">
    <property type="entry name" value="Cytochrome P450"/>
    <property type="match status" value="1"/>
</dbReference>
<comment type="cofactor">
    <cofactor evidence="1 9">
        <name>heme</name>
        <dbReference type="ChEBI" id="CHEBI:30413"/>
    </cofactor>
</comment>
<dbReference type="OrthoDB" id="1844152at2759"/>
<dbReference type="STRING" id="655827.E9E5C9"/>
<keyword evidence="11" id="KW-1185">Reference proteome</keyword>
<dbReference type="HOGENOM" id="CLU_022195_0_3_1"/>
<evidence type="ECO:0000256" key="9">
    <source>
        <dbReference type="PIRSR" id="PIRSR602403-1"/>
    </source>
</evidence>
<dbReference type="GO" id="GO:0004497">
    <property type="term" value="F:monooxygenase activity"/>
    <property type="evidence" value="ECO:0007669"/>
    <property type="project" value="UniProtKB-KW"/>
</dbReference>
<dbReference type="PANTHER" id="PTHR46206:SF2">
    <property type="entry name" value="CYTOCHROME P450 MONOOXYGENASE AUSG-RELATED"/>
    <property type="match status" value="1"/>
</dbReference>
<evidence type="ECO:0000256" key="8">
    <source>
        <dbReference type="ARBA" id="ARBA00023033"/>
    </source>
</evidence>